<dbReference type="OMA" id="AWARIRC"/>
<dbReference type="KEGG" id="aplc:110986663"/>
<dbReference type="Pfam" id="PF00067">
    <property type="entry name" value="p450"/>
    <property type="match status" value="1"/>
</dbReference>
<dbReference type="RefSeq" id="XP_022104408.1">
    <property type="nucleotide sequence ID" value="XM_022248716.1"/>
</dbReference>
<evidence type="ECO:0000313" key="5">
    <source>
        <dbReference type="RefSeq" id="XP_022104408.1"/>
    </source>
</evidence>
<dbReference type="GeneID" id="110986663"/>
<dbReference type="InterPro" id="IPR050196">
    <property type="entry name" value="Cytochrome_P450_Monoox"/>
</dbReference>
<evidence type="ECO:0000313" key="4">
    <source>
        <dbReference type="Proteomes" id="UP000694845"/>
    </source>
</evidence>
<dbReference type="Gene3D" id="1.10.630.10">
    <property type="entry name" value="Cytochrome P450"/>
    <property type="match status" value="1"/>
</dbReference>
<dbReference type="OrthoDB" id="1470350at2759"/>
<dbReference type="GO" id="GO:0020037">
    <property type="term" value="F:heme binding"/>
    <property type="evidence" value="ECO:0007669"/>
    <property type="project" value="InterPro"/>
</dbReference>
<gene>
    <name evidence="5" type="primary">LOC110986663</name>
</gene>
<dbReference type="GO" id="GO:0005506">
    <property type="term" value="F:iron ion binding"/>
    <property type="evidence" value="ECO:0007669"/>
    <property type="project" value="InterPro"/>
</dbReference>
<dbReference type="InterPro" id="IPR001128">
    <property type="entry name" value="Cyt_P450"/>
</dbReference>
<sequence length="384" mass="43562">MAFSESEVNLCATVATLCITSSIVALVVLFIQKWKLERQFAAFPTDPERHWFLGSLSKFTADEKELEWKREVVKRCVTASVLWVGPIRPIISVYHPDTVKAVLSTGEPKAEFTYSYIRPWIGDGLLLSAGKKWARNRRLLTPGFHFDILKPYVDIFQQSGSILVEKWKAACGGKKTSMEMFSNMSLLTLDSLLRCIFSVETNCQTVENHPYIKGIYDISILAMERFRFLPFHFDTIFQWSPSGRRFHKACNTVHNYSRDIIQKRKNALKEEAAKGQTRHRKYIDFLDILLCAKAVKKRRFDWDPSPMMTTLQSVSEAFTFLARKIDNATKAPNPNPLPAVSPTSQGTFSDAKVVSVVLPDPFPQRDPAPDHVSDHGGSVPCHCN</sequence>
<evidence type="ECO:0000256" key="2">
    <source>
        <dbReference type="SAM" id="MobiDB-lite"/>
    </source>
</evidence>
<dbReference type="PANTHER" id="PTHR24291:SF201">
    <property type="entry name" value="CYTOCHROME P450, FAMILY 4, SUBFAMILY B, POLYPEPTIDE 7"/>
    <property type="match status" value="1"/>
</dbReference>
<reference evidence="5" key="1">
    <citation type="submission" date="2025-08" db="UniProtKB">
        <authorList>
            <consortium name="RefSeq"/>
        </authorList>
    </citation>
    <scope>IDENTIFICATION</scope>
</reference>
<dbReference type="GO" id="GO:0016705">
    <property type="term" value="F:oxidoreductase activity, acting on paired donors, with incorporation or reduction of molecular oxygen"/>
    <property type="evidence" value="ECO:0007669"/>
    <property type="project" value="InterPro"/>
</dbReference>
<dbReference type="GO" id="GO:0004497">
    <property type="term" value="F:monooxygenase activity"/>
    <property type="evidence" value="ECO:0007669"/>
    <property type="project" value="InterPro"/>
</dbReference>
<feature type="transmembrane region" description="Helical" evidence="3">
    <location>
        <begin position="12"/>
        <end position="31"/>
    </location>
</feature>
<evidence type="ECO:0000256" key="1">
    <source>
        <dbReference type="ARBA" id="ARBA00010617"/>
    </source>
</evidence>
<accession>A0A8B7ZFH5</accession>
<name>A0A8B7ZFH5_ACAPL</name>
<dbReference type="InterPro" id="IPR036396">
    <property type="entry name" value="Cyt_P450_sf"/>
</dbReference>
<dbReference type="SUPFAM" id="SSF48264">
    <property type="entry name" value="Cytochrome P450"/>
    <property type="match status" value="1"/>
</dbReference>
<organism evidence="4 5">
    <name type="scientific">Acanthaster planci</name>
    <name type="common">Crown-of-thorns starfish</name>
    <dbReference type="NCBI Taxonomy" id="133434"/>
    <lineage>
        <taxon>Eukaryota</taxon>
        <taxon>Metazoa</taxon>
        <taxon>Echinodermata</taxon>
        <taxon>Eleutherozoa</taxon>
        <taxon>Asterozoa</taxon>
        <taxon>Asteroidea</taxon>
        <taxon>Valvatacea</taxon>
        <taxon>Valvatida</taxon>
        <taxon>Acanthasteridae</taxon>
        <taxon>Acanthaster</taxon>
    </lineage>
</organism>
<evidence type="ECO:0000256" key="3">
    <source>
        <dbReference type="SAM" id="Phobius"/>
    </source>
</evidence>
<dbReference type="AlphaFoldDB" id="A0A8B7ZFH5"/>
<keyword evidence="3" id="KW-1133">Transmembrane helix</keyword>
<keyword evidence="4" id="KW-1185">Reference proteome</keyword>
<keyword evidence="3" id="KW-0472">Membrane</keyword>
<proteinExistence type="inferred from homology"/>
<dbReference type="Proteomes" id="UP000694845">
    <property type="component" value="Unplaced"/>
</dbReference>
<protein>
    <submittedName>
        <fullName evidence="5">Cytochrome P450 4F22-like</fullName>
    </submittedName>
</protein>
<dbReference type="PANTHER" id="PTHR24291">
    <property type="entry name" value="CYTOCHROME P450 FAMILY 4"/>
    <property type="match status" value="1"/>
</dbReference>
<keyword evidence="3" id="KW-0812">Transmembrane</keyword>
<comment type="similarity">
    <text evidence="1">Belongs to the cytochrome P450 family.</text>
</comment>
<feature type="region of interest" description="Disordered" evidence="2">
    <location>
        <begin position="362"/>
        <end position="384"/>
    </location>
</feature>